<dbReference type="GO" id="GO:0005876">
    <property type="term" value="C:spindle microtubule"/>
    <property type="evidence" value="ECO:0007669"/>
    <property type="project" value="TreeGrafter"/>
</dbReference>
<dbReference type="GO" id="GO:0008017">
    <property type="term" value="F:microtubule binding"/>
    <property type="evidence" value="ECO:0007669"/>
    <property type="project" value="InterPro"/>
</dbReference>
<reference evidence="11" key="1">
    <citation type="submission" date="2020-04" db="EMBL/GenBank/DDBJ databases">
        <authorList>
            <person name="Alioto T."/>
            <person name="Alioto T."/>
            <person name="Gomez Garrido J."/>
        </authorList>
    </citation>
    <scope>NUCLEOTIDE SEQUENCE</scope>
    <source>
        <strain evidence="11">A484AB</strain>
    </source>
</reference>
<evidence type="ECO:0000256" key="10">
    <source>
        <dbReference type="SAM" id="MobiDB-lite"/>
    </source>
</evidence>
<evidence type="ECO:0000256" key="3">
    <source>
        <dbReference type="ARBA" id="ARBA00022553"/>
    </source>
</evidence>
<dbReference type="InterPro" id="IPR047149">
    <property type="entry name" value="KIF11-like"/>
</dbReference>
<comment type="caution">
    <text evidence="11">The sequence shown here is derived from an EMBL/GenBank/DDBJ whole genome shotgun (WGS) entry which is preliminary data.</text>
</comment>
<feature type="region of interest" description="Disordered" evidence="10">
    <location>
        <begin position="1"/>
        <end position="31"/>
    </location>
</feature>
<dbReference type="GO" id="GO:0090307">
    <property type="term" value="P:mitotic spindle assembly"/>
    <property type="evidence" value="ECO:0007669"/>
    <property type="project" value="TreeGrafter"/>
</dbReference>
<dbReference type="InterPro" id="IPR036961">
    <property type="entry name" value="Kinesin_motor_dom_sf"/>
</dbReference>
<keyword evidence="7 9" id="KW-0505">Motor protein</keyword>
<comment type="subcellular location">
    <subcellularLocation>
        <location evidence="1">Cytoplasm</location>
        <location evidence="1">Cytoskeleton</location>
        <location evidence="1">Spindle</location>
    </subcellularLocation>
</comment>
<dbReference type="GO" id="GO:0005524">
    <property type="term" value="F:ATP binding"/>
    <property type="evidence" value="ECO:0007669"/>
    <property type="project" value="UniProtKB-UniRule"/>
</dbReference>
<dbReference type="OrthoDB" id="2403182at2759"/>
<keyword evidence="5 9" id="KW-0067">ATP-binding</keyword>
<dbReference type="SMART" id="SM00129">
    <property type="entry name" value="KISc"/>
    <property type="match status" value="1"/>
</dbReference>
<evidence type="ECO:0000256" key="4">
    <source>
        <dbReference type="ARBA" id="ARBA00022741"/>
    </source>
</evidence>
<dbReference type="GO" id="GO:0007018">
    <property type="term" value="P:microtubule-based movement"/>
    <property type="evidence" value="ECO:0007669"/>
    <property type="project" value="InterPro"/>
</dbReference>
<dbReference type="GO" id="GO:0005634">
    <property type="term" value="C:nucleus"/>
    <property type="evidence" value="ECO:0007669"/>
    <property type="project" value="TreeGrafter"/>
</dbReference>
<dbReference type="PROSITE" id="PS50067">
    <property type="entry name" value="KINESIN_MOTOR_2"/>
    <property type="match status" value="1"/>
</dbReference>
<dbReference type="Proteomes" id="UP001152795">
    <property type="component" value="Unassembled WGS sequence"/>
</dbReference>
<evidence type="ECO:0000256" key="7">
    <source>
        <dbReference type="ARBA" id="ARBA00023175"/>
    </source>
</evidence>
<evidence type="ECO:0000256" key="9">
    <source>
        <dbReference type="PROSITE-ProRule" id="PRU00283"/>
    </source>
</evidence>
<organism evidence="11 12">
    <name type="scientific">Paramuricea clavata</name>
    <name type="common">Red gorgonian</name>
    <name type="synonym">Violescent sea-whip</name>
    <dbReference type="NCBI Taxonomy" id="317549"/>
    <lineage>
        <taxon>Eukaryota</taxon>
        <taxon>Metazoa</taxon>
        <taxon>Cnidaria</taxon>
        <taxon>Anthozoa</taxon>
        <taxon>Octocorallia</taxon>
        <taxon>Malacalcyonacea</taxon>
        <taxon>Plexauridae</taxon>
        <taxon>Paramuricea</taxon>
    </lineage>
</organism>
<evidence type="ECO:0000256" key="1">
    <source>
        <dbReference type="ARBA" id="ARBA00004186"/>
    </source>
</evidence>
<dbReference type="EMBL" id="CACRXK020000054">
    <property type="protein sequence ID" value="CAB3977560.1"/>
    <property type="molecule type" value="Genomic_DNA"/>
</dbReference>
<feature type="compositionally biased region" description="Basic residues" evidence="10">
    <location>
        <begin position="14"/>
        <end position="25"/>
    </location>
</feature>
<evidence type="ECO:0000313" key="11">
    <source>
        <dbReference type="EMBL" id="CAB3977560.1"/>
    </source>
</evidence>
<keyword evidence="8" id="KW-0206">Cytoskeleton</keyword>
<evidence type="ECO:0000256" key="2">
    <source>
        <dbReference type="ARBA" id="ARBA00022490"/>
    </source>
</evidence>
<dbReference type="InterPro" id="IPR027417">
    <property type="entry name" value="P-loop_NTPase"/>
</dbReference>
<dbReference type="GO" id="GO:0051231">
    <property type="term" value="P:spindle elongation"/>
    <property type="evidence" value="ECO:0007669"/>
    <property type="project" value="TreeGrafter"/>
</dbReference>
<dbReference type="InterPro" id="IPR001752">
    <property type="entry name" value="Kinesin_motor_dom"/>
</dbReference>
<dbReference type="Pfam" id="PF00225">
    <property type="entry name" value="Kinesin"/>
    <property type="match status" value="1"/>
</dbReference>
<keyword evidence="3" id="KW-0597">Phosphoprotein</keyword>
<keyword evidence="12" id="KW-1185">Reference proteome</keyword>
<dbReference type="GO" id="GO:0072686">
    <property type="term" value="C:mitotic spindle"/>
    <property type="evidence" value="ECO:0007669"/>
    <property type="project" value="TreeGrafter"/>
</dbReference>
<dbReference type="PANTHER" id="PTHR47970">
    <property type="entry name" value="KINESIN-LIKE PROTEIN KIF11"/>
    <property type="match status" value="1"/>
</dbReference>
<sequence length="337" mass="37739">MMKSSSTPSPYPRKTPRKTPRKPSKSKPTDPVEVFCRIRPLNDNEEDICVEVISNNTIQLNPPQNSQGFKSGHRVTATQHSFKQVFDEDSNQKSVFDTVALDIVHDLIHGKNGLIFAYGITGSGKTHTMTGEPSDGGLLPRGLDVLFNSIGGFQTKPCVFTPDKSNGVDVQGESDAKLDHDRKQKEMAVLASLGKNRGSDDDITDMVRVPDCSKFHDVDEDNGYAVFVSYVEIYNNFIYDLLEDAKQDLICPKAPVSKQLREDNNRNMYVQGVTEVEVKSTEEAYAMFWKGTTFRQELVKLDSQSSEKDMRNTETGKKVKDDVSKGLLRSLPYYGHQ</sequence>
<evidence type="ECO:0000313" key="12">
    <source>
        <dbReference type="Proteomes" id="UP001152795"/>
    </source>
</evidence>
<gene>
    <name evidence="11" type="ORF">PACLA_8A049370</name>
</gene>
<dbReference type="AlphaFoldDB" id="A0A6S7FSC4"/>
<evidence type="ECO:0000256" key="6">
    <source>
        <dbReference type="ARBA" id="ARBA00023054"/>
    </source>
</evidence>
<dbReference type="Gene3D" id="3.40.850.10">
    <property type="entry name" value="Kinesin motor domain"/>
    <property type="match status" value="1"/>
</dbReference>
<evidence type="ECO:0000256" key="8">
    <source>
        <dbReference type="ARBA" id="ARBA00023212"/>
    </source>
</evidence>
<keyword evidence="4 9" id="KW-0547">Nucleotide-binding</keyword>
<evidence type="ECO:0000256" key="5">
    <source>
        <dbReference type="ARBA" id="ARBA00022840"/>
    </source>
</evidence>
<feature type="region of interest" description="Disordered" evidence="10">
    <location>
        <begin position="302"/>
        <end position="323"/>
    </location>
</feature>
<dbReference type="SUPFAM" id="SSF52540">
    <property type="entry name" value="P-loop containing nucleoside triphosphate hydrolases"/>
    <property type="match status" value="1"/>
</dbReference>
<proteinExistence type="inferred from homology"/>
<name>A0A6S7FSC4_PARCT</name>
<accession>A0A6S7FSC4</accession>
<protein>
    <submittedName>
        <fullName evidence="11">Kinesin KIF23</fullName>
    </submittedName>
</protein>
<dbReference type="GO" id="GO:0008574">
    <property type="term" value="F:plus-end-directed microtubule motor activity"/>
    <property type="evidence" value="ECO:0007669"/>
    <property type="project" value="TreeGrafter"/>
</dbReference>
<keyword evidence="2" id="KW-0963">Cytoplasm</keyword>
<keyword evidence="6" id="KW-0175">Coiled coil</keyword>
<comment type="similarity">
    <text evidence="9">Belongs to the TRAFAC class myosin-kinesin ATPase superfamily. Kinesin family.</text>
</comment>
<feature type="binding site" evidence="9">
    <location>
        <begin position="119"/>
        <end position="126"/>
    </location>
    <ligand>
        <name>ATP</name>
        <dbReference type="ChEBI" id="CHEBI:30616"/>
    </ligand>
</feature>
<dbReference type="PANTHER" id="PTHR47970:SF29">
    <property type="entry name" value="KINESIN FAMILY MEMBER 20B"/>
    <property type="match status" value="1"/>
</dbReference>